<reference evidence="1" key="1">
    <citation type="journal article" date="2014" name="Front. Microbiol.">
        <title>High frequency of phylogenetically diverse reductive dehalogenase-homologous genes in deep subseafloor sedimentary metagenomes.</title>
        <authorList>
            <person name="Kawai M."/>
            <person name="Futagami T."/>
            <person name="Toyoda A."/>
            <person name="Takaki Y."/>
            <person name="Nishi S."/>
            <person name="Hori S."/>
            <person name="Arai W."/>
            <person name="Tsubouchi T."/>
            <person name="Morono Y."/>
            <person name="Uchiyama I."/>
            <person name="Ito T."/>
            <person name="Fujiyama A."/>
            <person name="Inagaki F."/>
            <person name="Takami H."/>
        </authorList>
    </citation>
    <scope>NUCLEOTIDE SEQUENCE</scope>
    <source>
        <strain evidence="1">Expedition CK06-06</strain>
    </source>
</reference>
<proteinExistence type="predicted"/>
<sequence>KERENYRRYAMKEVCVEEGMKLARWLQTLGLNGTSVARASYEDYQRLSREAANALSDVDKMTCLSKDERSAMKNELTYLKEQAEKVNFLYTSDAGARLLNLLSNPQFYTELYKTP</sequence>
<name>X1JDM5_9ZZZZ</name>
<protein>
    <submittedName>
        <fullName evidence="1">Uncharacterized protein</fullName>
    </submittedName>
</protein>
<gene>
    <name evidence="1" type="ORF">S03H2_65685</name>
</gene>
<dbReference type="EMBL" id="BARU01042799">
    <property type="protein sequence ID" value="GAH76444.1"/>
    <property type="molecule type" value="Genomic_DNA"/>
</dbReference>
<dbReference type="AlphaFoldDB" id="X1JDM5"/>
<evidence type="ECO:0000313" key="1">
    <source>
        <dbReference type="EMBL" id="GAH76444.1"/>
    </source>
</evidence>
<comment type="caution">
    <text evidence="1">The sequence shown here is derived from an EMBL/GenBank/DDBJ whole genome shotgun (WGS) entry which is preliminary data.</text>
</comment>
<feature type="non-terminal residue" evidence="1">
    <location>
        <position position="1"/>
    </location>
</feature>
<accession>X1JDM5</accession>
<organism evidence="1">
    <name type="scientific">marine sediment metagenome</name>
    <dbReference type="NCBI Taxonomy" id="412755"/>
    <lineage>
        <taxon>unclassified sequences</taxon>
        <taxon>metagenomes</taxon>
        <taxon>ecological metagenomes</taxon>
    </lineage>
</organism>